<gene>
    <name evidence="2" type="ORF">N7482_005823</name>
</gene>
<dbReference type="OrthoDB" id="4338824at2759"/>
<feature type="region of interest" description="Disordered" evidence="1">
    <location>
        <begin position="63"/>
        <end position="94"/>
    </location>
</feature>
<comment type="caution">
    <text evidence="2">The sequence shown here is derived from an EMBL/GenBank/DDBJ whole genome shotgun (WGS) entry which is preliminary data.</text>
</comment>
<feature type="region of interest" description="Disordered" evidence="1">
    <location>
        <begin position="1"/>
        <end position="23"/>
    </location>
</feature>
<evidence type="ECO:0000313" key="2">
    <source>
        <dbReference type="EMBL" id="KAJ5167042.1"/>
    </source>
</evidence>
<proteinExistence type="predicted"/>
<reference evidence="2" key="1">
    <citation type="submission" date="2022-11" db="EMBL/GenBank/DDBJ databases">
        <authorList>
            <person name="Petersen C."/>
        </authorList>
    </citation>
    <scope>NUCLEOTIDE SEQUENCE</scope>
    <source>
        <strain evidence="2">IBT 26290</strain>
    </source>
</reference>
<accession>A0A9W9I8R1</accession>
<dbReference type="GeneID" id="81427124"/>
<evidence type="ECO:0000256" key="1">
    <source>
        <dbReference type="SAM" id="MobiDB-lite"/>
    </source>
</evidence>
<name>A0A9W9I8R1_9EURO</name>
<sequence>MDTWADEGSKPIPCDYSETNIGENQQRSSFTDMELEPLQLEAVPPYPKQNARDSLFSLHNQIHKREKPTQPVPRRLARHCSAQQSRPQQVSDTEEPILVRQLLIDPVLEPSALAFSDSTSSMSSSVEGAQSVGKFVINKVRKAASHGAATCRTLRKKLSR</sequence>
<protein>
    <submittedName>
        <fullName evidence="2">Uncharacterized protein</fullName>
    </submittedName>
</protein>
<keyword evidence="3" id="KW-1185">Reference proteome</keyword>
<feature type="compositionally biased region" description="Polar residues" evidence="1">
    <location>
        <begin position="81"/>
        <end position="91"/>
    </location>
</feature>
<dbReference type="Proteomes" id="UP001149163">
    <property type="component" value="Unassembled WGS sequence"/>
</dbReference>
<dbReference type="EMBL" id="JAPQKN010000003">
    <property type="protein sequence ID" value="KAJ5167042.1"/>
    <property type="molecule type" value="Genomic_DNA"/>
</dbReference>
<evidence type="ECO:0000313" key="3">
    <source>
        <dbReference type="Proteomes" id="UP001149163"/>
    </source>
</evidence>
<dbReference type="AlphaFoldDB" id="A0A9W9I8R1"/>
<organism evidence="2 3">
    <name type="scientific">Penicillium canariense</name>
    <dbReference type="NCBI Taxonomy" id="189055"/>
    <lineage>
        <taxon>Eukaryota</taxon>
        <taxon>Fungi</taxon>
        <taxon>Dikarya</taxon>
        <taxon>Ascomycota</taxon>
        <taxon>Pezizomycotina</taxon>
        <taxon>Eurotiomycetes</taxon>
        <taxon>Eurotiomycetidae</taxon>
        <taxon>Eurotiales</taxon>
        <taxon>Aspergillaceae</taxon>
        <taxon>Penicillium</taxon>
    </lineage>
</organism>
<reference evidence="2" key="2">
    <citation type="journal article" date="2023" name="IMA Fungus">
        <title>Comparative genomic study of the Penicillium genus elucidates a diverse pangenome and 15 lateral gene transfer events.</title>
        <authorList>
            <person name="Petersen C."/>
            <person name="Sorensen T."/>
            <person name="Nielsen M.R."/>
            <person name="Sondergaard T.E."/>
            <person name="Sorensen J.L."/>
            <person name="Fitzpatrick D.A."/>
            <person name="Frisvad J.C."/>
            <person name="Nielsen K.L."/>
        </authorList>
    </citation>
    <scope>NUCLEOTIDE SEQUENCE</scope>
    <source>
        <strain evidence="2">IBT 26290</strain>
    </source>
</reference>
<dbReference type="RefSeq" id="XP_056543503.1">
    <property type="nucleotide sequence ID" value="XM_056687948.1"/>
</dbReference>